<sequence length="563" mass="61308">MNPHQTHCLCQLPYIYKNRLAGANIIQPHSPSVAIKNGTVSGVHDGVWDQDYFLGIPYAQPPVGNLRFRPPQYINTTLGNISAKKYGTHCIGYGADQIGYTTSEDCLTINVIRPAGISHNAQLPVAVWIHGGGFYMGGAPDKRYNLTFMVDQSVKIGKSIIGVSINYRLDAWGFLASSEVAGTENLNTGLKDQRLALHWVQENIEAFGGDPDRVTIFGESAGGASVGMQQTAFNGRDDKLFRGVIAESGGPVFYTANKFPSDTQKTYDTVLNATGCYDAADSLACLRSKPLDLLNKTFAANSPIFQPVIDGTFLTGFGSQQIKNGRYVKVPTIIGTTSDEGAAFGQIGANTQQDLYNYCATVTKFHPKSCDRILELYPEGISIPPAENFTGPDDGTANGTALNGLEYHRAAAIIGDYMFIANRRYVAEQLSAQKVPVWSYRFRASPNGNPSWYRAGHFSEVAFVFHTVNGDGYAKNPLGGVNAPSYGKLADYMCRSWVRFVVSGDPRSGTLVHEVQWLKYGEGSGKSSMVFDIDIDGGNYIEKDDFRADGIAFINEYALQAGR</sequence>
<evidence type="ECO:0000259" key="4">
    <source>
        <dbReference type="Pfam" id="PF00135"/>
    </source>
</evidence>
<keyword evidence="2 3" id="KW-0378">Hydrolase</keyword>
<dbReference type="InterPro" id="IPR029058">
    <property type="entry name" value="AB_hydrolase_fold"/>
</dbReference>
<protein>
    <recommendedName>
        <fullName evidence="3">Carboxylic ester hydrolase</fullName>
        <ecNumber evidence="3">3.1.1.-</ecNumber>
    </recommendedName>
</protein>
<evidence type="ECO:0000313" key="6">
    <source>
        <dbReference type="Proteomes" id="UP001365542"/>
    </source>
</evidence>
<dbReference type="EMBL" id="JAVHJO010000002">
    <property type="protein sequence ID" value="KAK6542672.1"/>
    <property type="molecule type" value="Genomic_DNA"/>
</dbReference>
<dbReference type="GO" id="GO:0016787">
    <property type="term" value="F:hydrolase activity"/>
    <property type="evidence" value="ECO:0007669"/>
    <property type="project" value="UniProtKB-KW"/>
</dbReference>
<evidence type="ECO:0000256" key="1">
    <source>
        <dbReference type="ARBA" id="ARBA00005964"/>
    </source>
</evidence>
<dbReference type="InterPro" id="IPR050309">
    <property type="entry name" value="Type-B_Carboxylest/Lipase"/>
</dbReference>
<gene>
    <name evidence="5" type="ORF">TWF694_006616</name>
</gene>
<evidence type="ECO:0000256" key="2">
    <source>
        <dbReference type="ARBA" id="ARBA00022801"/>
    </source>
</evidence>
<dbReference type="InterPro" id="IPR019826">
    <property type="entry name" value="Carboxylesterase_B_AS"/>
</dbReference>
<organism evidence="5 6">
    <name type="scientific">Orbilia ellipsospora</name>
    <dbReference type="NCBI Taxonomy" id="2528407"/>
    <lineage>
        <taxon>Eukaryota</taxon>
        <taxon>Fungi</taxon>
        <taxon>Dikarya</taxon>
        <taxon>Ascomycota</taxon>
        <taxon>Pezizomycotina</taxon>
        <taxon>Orbiliomycetes</taxon>
        <taxon>Orbiliales</taxon>
        <taxon>Orbiliaceae</taxon>
        <taxon>Orbilia</taxon>
    </lineage>
</organism>
<accession>A0AAV9XKN6</accession>
<reference evidence="5 6" key="1">
    <citation type="submission" date="2019-10" db="EMBL/GenBank/DDBJ databases">
        <authorList>
            <person name="Palmer J.M."/>
        </authorList>
    </citation>
    <scope>NUCLEOTIDE SEQUENCE [LARGE SCALE GENOMIC DNA]</scope>
    <source>
        <strain evidence="5 6">TWF694</strain>
    </source>
</reference>
<dbReference type="PANTHER" id="PTHR11559">
    <property type="entry name" value="CARBOXYLESTERASE"/>
    <property type="match status" value="1"/>
</dbReference>
<evidence type="ECO:0000256" key="3">
    <source>
        <dbReference type="RuleBase" id="RU361235"/>
    </source>
</evidence>
<dbReference type="InterPro" id="IPR002018">
    <property type="entry name" value="CarbesteraseB"/>
</dbReference>
<dbReference type="EC" id="3.1.1.-" evidence="3"/>
<keyword evidence="6" id="KW-1185">Reference proteome</keyword>
<dbReference type="InterPro" id="IPR019819">
    <property type="entry name" value="Carboxylesterase_B_CS"/>
</dbReference>
<dbReference type="PROSITE" id="PS00122">
    <property type="entry name" value="CARBOXYLESTERASE_B_1"/>
    <property type="match status" value="1"/>
</dbReference>
<name>A0AAV9XKN6_9PEZI</name>
<dbReference type="SUPFAM" id="SSF53474">
    <property type="entry name" value="alpha/beta-Hydrolases"/>
    <property type="match status" value="1"/>
</dbReference>
<dbReference type="PROSITE" id="PS00941">
    <property type="entry name" value="CARBOXYLESTERASE_B_2"/>
    <property type="match status" value="1"/>
</dbReference>
<dbReference type="Pfam" id="PF00135">
    <property type="entry name" value="COesterase"/>
    <property type="match status" value="1"/>
</dbReference>
<proteinExistence type="inferred from homology"/>
<comment type="similarity">
    <text evidence="1 3">Belongs to the type-B carboxylesterase/lipase family.</text>
</comment>
<feature type="domain" description="Carboxylesterase type B" evidence="4">
    <location>
        <begin position="30"/>
        <end position="535"/>
    </location>
</feature>
<dbReference type="AlphaFoldDB" id="A0AAV9XKN6"/>
<dbReference type="Gene3D" id="3.40.50.1820">
    <property type="entry name" value="alpha/beta hydrolase"/>
    <property type="match status" value="1"/>
</dbReference>
<evidence type="ECO:0000313" key="5">
    <source>
        <dbReference type="EMBL" id="KAK6542672.1"/>
    </source>
</evidence>
<comment type="caution">
    <text evidence="5">The sequence shown here is derived from an EMBL/GenBank/DDBJ whole genome shotgun (WGS) entry which is preliminary data.</text>
</comment>
<dbReference type="Proteomes" id="UP001365542">
    <property type="component" value="Unassembled WGS sequence"/>
</dbReference>